<dbReference type="GO" id="GO:0004534">
    <property type="term" value="F:5'-3' RNA exonuclease activity"/>
    <property type="evidence" value="ECO:0007669"/>
    <property type="project" value="TreeGrafter"/>
</dbReference>
<dbReference type="GO" id="GO:0035312">
    <property type="term" value="F:5'-3' DNA exonuclease activity"/>
    <property type="evidence" value="ECO:0007669"/>
    <property type="project" value="TreeGrafter"/>
</dbReference>
<evidence type="ECO:0000259" key="1">
    <source>
        <dbReference type="SMART" id="SM00481"/>
    </source>
</evidence>
<dbReference type="RefSeq" id="WP_006417780.1">
    <property type="nucleotide sequence ID" value="NZ_AENN01000006.1"/>
</dbReference>
<name>E4KML0_9LACT</name>
<dbReference type="STRING" id="908337.HMPREF9257_0072"/>
<dbReference type="InterPro" id="IPR052018">
    <property type="entry name" value="PHP_domain"/>
</dbReference>
<keyword evidence="2" id="KW-0378">Hydrolase</keyword>
<comment type="caution">
    <text evidence="2">The sequence shown here is derived from an EMBL/GenBank/DDBJ whole genome shotgun (WGS) entry which is preliminary data.</text>
</comment>
<dbReference type="InterPro" id="IPR004013">
    <property type="entry name" value="PHP_dom"/>
</dbReference>
<gene>
    <name evidence="2" type="ORF">HMPREF9257_0072</name>
</gene>
<keyword evidence="3" id="KW-1185">Reference proteome</keyword>
<evidence type="ECO:0000313" key="2">
    <source>
        <dbReference type="EMBL" id="EFR31648.1"/>
    </source>
</evidence>
<dbReference type="EC" id="3.1.3.-" evidence="2"/>
<reference evidence="2 3" key="1">
    <citation type="submission" date="2010-10" db="EMBL/GenBank/DDBJ databases">
        <authorList>
            <person name="Durkin A.S."/>
            <person name="Madupu R."/>
            <person name="Torralba M."/>
            <person name="Gillis M."/>
            <person name="Methe B."/>
            <person name="Sutton G."/>
            <person name="Nelson K.E."/>
        </authorList>
    </citation>
    <scope>NUCLEOTIDE SEQUENCE [LARGE SCALE GENOMIC DNA]</scope>
    <source>
        <strain evidence="2 3">ACS-139-V-Col8</strain>
    </source>
</reference>
<dbReference type="OrthoDB" id="9804333at2"/>
<dbReference type="AlphaFoldDB" id="E4KML0"/>
<sequence>MTIELFKQDFKLYASAHQSHLDYRVEVPAGVQQLKVLFDYQPLLETKLEALERAFLKEGLPAELAQDQDGFRNLLTITIQDNQGFRGAHHYFNTQQEIILAPDQASLGFRPDPIDAGLWTFTISCHGLFSDFVTGSLRVLADFSFDQAKSQPQPLTSVVPLARPAKNRPLSDPQARFYKTELHSHTLHSDAQQSTEYLLQQAQEQGIDWLAITDHNTTTAHDEAAAHQNYDTQVHLIPGMEYTSFHGHMLIHGPYNDIVRNWTELNPYNIDQITEELQAQGLNVTVAHPFVEGNPYCTGCRWDYLLHDLKYVDTLEVWNRQNPNNYAYNQAGFAKWLDFLAMGYEINASTGRDWHTPAASEDQLAYTYVLAPQEADLDQILQALKLGRTYISLGPLIATCILDGKYQLGDRVPLKQDSYNLLVIINELQAADKVLIYGRQNLLKEIHCHQAGSFEIKETLQLEQESLLRIEVRDQAGKLKLFTNPIYIG</sequence>
<dbReference type="PANTHER" id="PTHR42924:SF3">
    <property type="entry name" value="POLYMERASE_HISTIDINOL PHOSPHATASE N-TERMINAL DOMAIN-CONTAINING PROTEIN"/>
    <property type="match status" value="1"/>
</dbReference>
<evidence type="ECO:0000313" key="3">
    <source>
        <dbReference type="Proteomes" id="UP000005990"/>
    </source>
</evidence>
<dbReference type="Pfam" id="PF02811">
    <property type="entry name" value="PHP"/>
    <property type="match status" value="1"/>
</dbReference>
<dbReference type="SUPFAM" id="SSF89550">
    <property type="entry name" value="PHP domain-like"/>
    <property type="match status" value="1"/>
</dbReference>
<dbReference type="eggNOG" id="COG0613">
    <property type="taxonomic scope" value="Bacteria"/>
</dbReference>
<accession>E4KML0</accession>
<protein>
    <submittedName>
        <fullName evidence="2">PHP domain protein</fullName>
        <ecNumber evidence="2">3.1.3.-</ecNumber>
    </submittedName>
</protein>
<dbReference type="PANTHER" id="PTHR42924">
    <property type="entry name" value="EXONUCLEASE"/>
    <property type="match status" value="1"/>
</dbReference>
<dbReference type="Proteomes" id="UP000005990">
    <property type="component" value="Unassembled WGS sequence"/>
</dbReference>
<dbReference type="InterPro" id="IPR016195">
    <property type="entry name" value="Pol/histidinol_Pase-like"/>
</dbReference>
<dbReference type="InterPro" id="IPR003141">
    <property type="entry name" value="Pol/His_phosphatase_N"/>
</dbReference>
<feature type="domain" description="Polymerase/histidinol phosphatase N-terminal" evidence="1">
    <location>
        <begin position="180"/>
        <end position="246"/>
    </location>
</feature>
<dbReference type="EMBL" id="AENN01000006">
    <property type="protein sequence ID" value="EFR31648.1"/>
    <property type="molecule type" value="Genomic_DNA"/>
</dbReference>
<dbReference type="Gene3D" id="3.20.20.140">
    <property type="entry name" value="Metal-dependent hydrolases"/>
    <property type="match status" value="1"/>
</dbReference>
<dbReference type="SMART" id="SM00481">
    <property type="entry name" value="POLIIIAc"/>
    <property type="match status" value="1"/>
</dbReference>
<proteinExistence type="predicted"/>
<organism evidence="2 3">
    <name type="scientific">Eremococcus coleocola ACS-139-V-Col8</name>
    <dbReference type="NCBI Taxonomy" id="908337"/>
    <lineage>
        <taxon>Bacteria</taxon>
        <taxon>Bacillati</taxon>
        <taxon>Bacillota</taxon>
        <taxon>Bacilli</taxon>
        <taxon>Lactobacillales</taxon>
        <taxon>Aerococcaceae</taxon>
        <taxon>Eremococcus</taxon>
    </lineage>
</organism>
<dbReference type="NCBIfam" id="NF038032">
    <property type="entry name" value="CehA_McbA_metalo"/>
    <property type="match status" value="1"/>
</dbReference>